<evidence type="ECO:0000313" key="1">
    <source>
        <dbReference type="EMBL" id="MCI78574.1"/>
    </source>
</evidence>
<dbReference type="EMBL" id="LXQA010953795">
    <property type="protein sequence ID" value="MCI78574.1"/>
    <property type="molecule type" value="Genomic_DNA"/>
</dbReference>
<reference evidence="1 2" key="1">
    <citation type="journal article" date="2018" name="Front. Plant Sci.">
        <title>Red Clover (Trifolium pratense) and Zigzag Clover (T. medium) - A Picture of Genomic Similarities and Differences.</title>
        <authorList>
            <person name="Dluhosova J."/>
            <person name="Istvanek J."/>
            <person name="Nedelnik J."/>
            <person name="Repkova J."/>
        </authorList>
    </citation>
    <scope>NUCLEOTIDE SEQUENCE [LARGE SCALE GENOMIC DNA]</scope>
    <source>
        <strain evidence="2">cv. 10/8</strain>
        <tissue evidence="1">Leaf</tissue>
    </source>
</reference>
<gene>
    <name evidence="1" type="ORF">A2U01_0099844</name>
</gene>
<accession>A0A392URA8</accession>
<protein>
    <submittedName>
        <fullName evidence="1">Uncharacterized protein</fullName>
    </submittedName>
</protein>
<dbReference type="Proteomes" id="UP000265520">
    <property type="component" value="Unassembled WGS sequence"/>
</dbReference>
<name>A0A392URA8_9FABA</name>
<organism evidence="1 2">
    <name type="scientific">Trifolium medium</name>
    <dbReference type="NCBI Taxonomy" id="97028"/>
    <lineage>
        <taxon>Eukaryota</taxon>
        <taxon>Viridiplantae</taxon>
        <taxon>Streptophyta</taxon>
        <taxon>Embryophyta</taxon>
        <taxon>Tracheophyta</taxon>
        <taxon>Spermatophyta</taxon>
        <taxon>Magnoliopsida</taxon>
        <taxon>eudicotyledons</taxon>
        <taxon>Gunneridae</taxon>
        <taxon>Pentapetalae</taxon>
        <taxon>rosids</taxon>
        <taxon>fabids</taxon>
        <taxon>Fabales</taxon>
        <taxon>Fabaceae</taxon>
        <taxon>Papilionoideae</taxon>
        <taxon>50 kb inversion clade</taxon>
        <taxon>NPAAA clade</taxon>
        <taxon>Hologalegina</taxon>
        <taxon>IRL clade</taxon>
        <taxon>Trifolieae</taxon>
        <taxon>Trifolium</taxon>
    </lineage>
</organism>
<dbReference type="AlphaFoldDB" id="A0A392URA8"/>
<sequence>MEEKVDVGGSATPVGLVSASTEWMSVVGDRFEVMEGGTAL</sequence>
<evidence type="ECO:0000313" key="2">
    <source>
        <dbReference type="Proteomes" id="UP000265520"/>
    </source>
</evidence>
<keyword evidence="2" id="KW-1185">Reference proteome</keyword>
<comment type="caution">
    <text evidence="1">The sequence shown here is derived from an EMBL/GenBank/DDBJ whole genome shotgun (WGS) entry which is preliminary data.</text>
</comment>
<proteinExistence type="predicted"/>